<evidence type="ECO:0000256" key="5">
    <source>
        <dbReference type="SAM" id="Phobius"/>
    </source>
</evidence>
<accession>A0ABS4DUT0</accession>
<dbReference type="Pfam" id="PF07264">
    <property type="entry name" value="EI24"/>
    <property type="match status" value="1"/>
</dbReference>
<dbReference type="Proteomes" id="UP000759443">
    <property type="component" value="Unassembled WGS sequence"/>
</dbReference>
<comment type="subcellular location">
    <subcellularLocation>
        <location evidence="1">Membrane</location>
        <topology evidence="1">Multi-pass membrane protein</topology>
    </subcellularLocation>
</comment>
<evidence type="ECO:0000256" key="1">
    <source>
        <dbReference type="ARBA" id="ARBA00004141"/>
    </source>
</evidence>
<evidence type="ECO:0000256" key="2">
    <source>
        <dbReference type="ARBA" id="ARBA00022692"/>
    </source>
</evidence>
<protein>
    <submittedName>
        <fullName evidence="6">CysZ protein</fullName>
    </submittedName>
</protein>
<feature type="transmembrane region" description="Helical" evidence="5">
    <location>
        <begin position="131"/>
        <end position="159"/>
    </location>
</feature>
<gene>
    <name evidence="6" type="ORF">J2Z17_000872</name>
</gene>
<dbReference type="InterPro" id="IPR059112">
    <property type="entry name" value="CysZ/EI24"/>
</dbReference>
<dbReference type="NCBIfam" id="NF009407">
    <property type="entry name" value="PRK12768.1"/>
    <property type="match status" value="1"/>
</dbReference>
<organism evidence="6 7">
    <name type="scientific">Rhizobium halophytocola</name>
    <dbReference type="NCBI Taxonomy" id="735519"/>
    <lineage>
        <taxon>Bacteria</taxon>
        <taxon>Pseudomonadati</taxon>
        <taxon>Pseudomonadota</taxon>
        <taxon>Alphaproteobacteria</taxon>
        <taxon>Hyphomicrobiales</taxon>
        <taxon>Rhizobiaceae</taxon>
        <taxon>Rhizobium/Agrobacterium group</taxon>
        <taxon>Rhizobium</taxon>
    </lineage>
</organism>
<proteinExistence type="predicted"/>
<feature type="transmembrane region" description="Helical" evidence="5">
    <location>
        <begin position="65"/>
        <end position="98"/>
    </location>
</feature>
<evidence type="ECO:0000313" key="6">
    <source>
        <dbReference type="EMBL" id="MBP1849451.1"/>
    </source>
</evidence>
<dbReference type="RefSeq" id="WP_209942557.1">
    <property type="nucleotide sequence ID" value="NZ_JAGGJU010000002.1"/>
</dbReference>
<evidence type="ECO:0000313" key="7">
    <source>
        <dbReference type="Proteomes" id="UP000759443"/>
    </source>
</evidence>
<feature type="transmembrane region" description="Helical" evidence="5">
    <location>
        <begin position="193"/>
        <end position="222"/>
    </location>
</feature>
<feature type="transmembrane region" description="Helical" evidence="5">
    <location>
        <begin position="21"/>
        <end position="40"/>
    </location>
</feature>
<evidence type="ECO:0000256" key="3">
    <source>
        <dbReference type="ARBA" id="ARBA00022989"/>
    </source>
</evidence>
<sequence>MIFDAASLALKNLTAAETRKVLWKVLGLTALVLVGLWIAFRETFIAFALPWLQGFFPDLPEWAGWLTFVFGILASIGLALALALLLSSVSAIIAGLFLDDVAEVIEARDYPDQPMGRAMPMGEAILSSIKFFGIVVIGNIFAFMMLLVPGINIVAFFLVNGYLLGREFFEFAAMRYRSPAEARQFRAKHSTTVFLAGLLIAAFLAVPILNLLTPLFAASLMVHLHKKISARDPFLEARADPRLTPARP</sequence>
<keyword evidence="7" id="KW-1185">Reference proteome</keyword>
<keyword evidence="2 5" id="KW-0812">Transmembrane</keyword>
<keyword evidence="3 5" id="KW-1133">Transmembrane helix</keyword>
<dbReference type="EMBL" id="JAGGJU010000002">
    <property type="protein sequence ID" value="MBP1849451.1"/>
    <property type="molecule type" value="Genomic_DNA"/>
</dbReference>
<evidence type="ECO:0000256" key="4">
    <source>
        <dbReference type="ARBA" id="ARBA00023136"/>
    </source>
</evidence>
<keyword evidence="4 5" id="KW-0472">Membrane</keyword>
<reference evidence="6 7" key="1">
    <citation type="submission" date="2021-03" db="EMBL/GenBank/DDBJ databases">
        <title>Genomic Encyclopedia of Type Strains, Phase IV (KMG-IV): sequencing the most valuable type-strain genomes for metagenomic binning, comparative biology and taxonomic classification.</title>
        <authorList>
            <person name="Goeker M."/>
        </authorList>
    </citation>
    <scope>NUCLEOTIDE SEQUENCE [LARGE SCALE GENOMIC DNA]</scope>
    <source>
        <strain evidence="6 7">DSM 21600</strain>
    </source>
</reference>
<comment type="caution">
    <text evidence="6">The sequence shown here is derived from an EMBL/GenBank/DDBJ whole genome shotgun (WGS) entry which is preliminary data.</text>
</comment>
<name>A0ABS4DUT0_9HYPH</name>